<name>A0A9Q3F9Z2_9BASI</name>
<gene>
    <name evidence="1" type="ORF">O181_075139</name>
</gene>
<proteinExistence type="predicted"/>
<comment type="caution">
    <text evidence="1">The sequence shown here is derived from an EMBL/GenBank/DDBJ whole genome shotgun (WGS) entry which is preliminary data.</text>
</comment>
<dbReference type="OrthoDB" id="2405024at2759"/>
<accession>A0A9Q3F9Z2</accession>
<dbReference type="AlphaFoldDB" id="A0A9Q3F9Z2"/>
<evidence type="ECO:0000313" key="1">
    <source>
        <dbReference type="EMBL" id="MBW0535424.1"/>
    </source>
</evidence>
<sequence length="136" mass="15551">MESLQPIEALNLNESRIIQLKGDIEEIKSSIQATAHCKPAFLVPHEQFTLITDPDKYDYSTELKLEQPPLARLNDIDTLIQFEQKWAKGHGYELTKKNSYQGNNVYLACDQYGEYISLEGPTQRQLTTKKCGCKLD</sequence>
<protein>
    <submittedName>
        <fullName evidence="1">Uncharacterized protein</fullName>
    </submittedName>
</protein>
<keyword evidence="2" id="KW-1185">Reference proteome</keyword>
<reference evidence="1" key="1">
    <citation type="submission" date="2021-03" db="EMBL/GenBank/DDBJ databases">
        <title>Draft genome sequence of rust myrtle Austropuccinia psidii MF-1, a brazilian biotype.</title>
        <authorList>
            <person name="Quecine M.C."/>
            <person name="Pachon D.M.R."/>
            <person name="Bonatelli M.L."/>
            <person name="Correr F.H."/>
            <person name="Franceschini L.M."/>
            <person name="Leite T.F."/>
            <person name="Margarido G.R.A."/>
            <person name="Almeida C.A."/>
            <person name="Ferrarezi J.A."/>
            <person name="Labate C.A."/>
        </authorList>
    </citation>
    <scope>NUCLEOTIDE SEQUENCE</scope>
    <source>
        <strain evidence="1">MF-1</strain>
    </source>
</reference>
<dbReference type="EMBL" id="AVOT02040217">
    <property type="protein sequence ID" value="MBW0535424.1"/>
    <property type="molecule type" value="Genomic_DNA"/>
</dbReference>
<organism evidence="1 2">
    <name type="scientific">Austropuccinia psidii MF-1</name>
    <dbReference type="NCBI Taxonomy" id="1389203"/>
    <lineage>
        <taxon>Eukaryota</taxon>
        <taxon>Fungi</taxon>
        <taxon>Dikarya</taxon>
        <taxon>Basidiomycota</taxon>
        <taxon>Pucciniomycotina</taxon>
        <taxon>Pucciniomycetes</taxon>
        <taxon>Pucciniales</taxon>
        <taxon>Sphaerophragmiaceae</taxon>
        <taxon>Austropuccinia</taxon>
    </lineage>
</organism>
<evidence type="ECO:0000313" key="2">
    <source>
        <dbReference type="Proteomes" id="UP000765509"/>
    </source>
</evidence>
<dbReference type="Proteomes" id="UP000765509">
    <property type="component" value="Unassembled WGS sequence"/>
</dbReference>